<dbReference type="PANTHER" id="PTHR31793:SF27">
    <property type="entry name" value="NOVEL THIOESTERASE SUPERFAMILY DOMAIN AND SAPOSIN A-TYPE DOMAIN CONTAINING PROTEIN (0610012H03RIK)"/>
    <property type="match status" value="1"/>
</dbReference>
<dbReference type="EMBL" id="AP018786">
    <property type="protein sequence ID" value="BBF24164.1"/>
    <property type="molecule type" value="Genomic_DNA"/>
</dbReference>
<dbReference type="InterPro" id="IPR029069">
    <property type="entry name" value="HotDog_dom_sf"/>
</dbReference>
<keyword evidence="4" id="KW-1185">Reference proteome</keyword>
<evidence type="ECO:0000256" key="1">
    <source>
        <dbReference type="ARBA" id="ARBA00005953"/>
    </source>
</evidence>
<dbReference type="RefSeq" id="WP_120177702.1">
    <property type="nucleotide sequence ID" value="NZ_AP018786.1"/>
</dbReference>
<dbReference type="AlphaFoldDB" id="A0A2Z6ICI7"/>
<dbReference type="InterPro" id="IPR008272">
    <property type="entry name" value="HB-CoA_thioesterase_AS"/>
</dbReference>
<accession>A0A2Z6ICI7</accession>
<dbReference type="PANTHER" id="PTHR31793">
    <property type="entry name" value="4-HYDROXYBENZOYL-COA THIOESTERASE FAMILY MEMBER"/>
    <property type="match status" value="1"/>
</dbReference>
<dbReference type="OrthoDB" id="21822at2"/>
<organism evidence="3 4">
    <name type="scientific">Sutterella megalosphaeroides</name>
    <dbReference type="NCBI Taxonomy" id="2494234"/>
    <lineage>
        <taxon>Bacteria</taxon>
        <taxon>Pseudomonadati</taxon>
        <taxon>Pseudomonadota</taxon>
        <taxon>Betaproteobacteria</taxon>
        <taxon>Burkholderiales</taxon>
        <taxon>Sutterellaceae</taxon>
        <taxon>Sutterella</taxon>
    </lineage>
</organism>
<dbReference type="Gene3D" id="3.10.129.10">
    <property type="entry name" value="Hotdog Thioesterase"/>
    <property type="match status" value="1"/>
</dbReference>
<evidence type="ECO:0000313" key="3">
    <source>
        <dbReference type="EMBL" id="BBF24164.1"/>
    </source>
</evidence>
<evidence type="ECO:0000256" key="2">
    <source>
        <dbReference type="ARBA" id="ARBA00022801"/>
    </source>
</evidence>
<dbReference type="Pfam" id="PF13279">
    <property type="entry name" value="4HBT_2"/>
    <property type="match status" value="1"/>
</dbReference>
<dbReference type="GO" id="GO:0047617">
    <property type="term" value="F:fatty acyl-CoA hydrolase activity"/>
    <property type="evidence" value="ECO:0007669"/>
    <property type="project" value="TreeGrafter"/>
</dbReference>
<name>A0A2Z6ICI7_9BURK</name>
<protein>
    <submittedName>
        <fullName evidence="3">4-hydroxybenzoyl-CoA thioesterase</fullName>
    </submittedName>
</protein>
<keyword evidence="2" id="KW-0378">Hydrolase</keyword>
<dbReference type="KEGG" id="sutt:SUTMEG_20550"/>
<reference evidence="3 4" key="1">
    <citation type="journal article" date="2018" name="Int. J. Syst. Evol. Microbiol.">
        <title>Mesosutterella multiformis gen. nov., sp. nov., a member of the family Sutterellaceae and Sutterella megalosphaeroides sp. nov., isolated from human faeces.</title>
        <authorList>
            <person name="Sakamoto M."/>
            <person name="Ikeyama N."/>
            <person name="Kunihiro T."/>
            <person name="Iino T."/>
            <person name="Yuki M."/>
            <person name="Ohkuma M."/>
        </authorList>
    </citation>
    <scope>NUCLEOTIDE SEQUENCE [LARGE SCALE GENOMIC DNA]</scope>
    <source>
        <strain evidence="3 4">6FBBBH3</strain>
    </source>
</reference>
<dbReference type="PROSITE" id="PS01328">
    <property type="entry name" value="4HBCOA_THIOESTERASE"/>
    <property type="match status" value="1"/>
</dbReference>
<dbReference type="InterPro" id="IPR050563">
    <property type="entry name" value="4-hydroxybenzoyl-CoA_TE"/>
</dbReference>
<dbReference type="Proteomes" id="UP000271003">
    <property type="component" value="Chromosome"/>
</dbReference>
<dbReference type="CDD" id="cd00586">
    <property type="entry name" value="4HBT"/>
    <property type="match status" value="1"/>
</dbReference>
<sequence>MTQIYESVVRIRFGHCDPAGIVYHPQYFAILNYVMEDFFRDVLGITFNDVETVGVGLPVAGVRCDFAAPGRVGDVCTARLWAEHVGEKSIRFAITMHCGEELRLQCIETVVCVKLENGRLVSTPIPDELRAKLAPYAADETTPPLRLRA</sequence>
<gene>
    <name evidence="3" type="ORF">SUTMEG_20550</name>
</gene>
<comment type="similarity">
    <text evidence="1">Belongs to the 4-hydroxybenzoyl-CoA thioesterase family.</text>
</comment>
<dbReference type="SUPFAM" id="SSF54637">
    <property type="entry name" value="Thioesterase/thiol ester dehydrase-isomerase"/>
    <property type="match status" value="1"/>
</dbReference>
<evidence type="ECO:0000313" key="4">
    <source>
        <dbReference type="Proteomes" id="UP000271003"/>
    </source>
</evidence>
<proteinExistence type="inferred from homology"/>